<dbReference type="InterPro" id="IPR036291">
    <property type="entry name" value="NAD(P)-bd_dom_sf"/>
</dbReference>
<dbReference type="EC" id="1.2.1.38" evidence="7"/>
<proteinExistence type="inferred from homology"/>
<dbReference type="GO" id="GO:0005737">
    <property type="term" value="C:cytoplasm"/>
    <property type="evidence" value="ECO:0007669"/>
    <property type="project" value="UniProtKB-SubCell"/>
</dbReference>
<dbReference type="PROSITE" id="PS01224">
    <property type="entry name" value="ARGC"/>
    <property type="match status" value="1"/>
</dbReference>
<dbReference type="Gene3D" id="3.30.360.10">
    <property type="entry name" value="Dihydrodipicolinate Reductase, domain 2"/>
    <property type="match status" value="1"/>
</dbReference>
<dbReference type="Pfam" id="PF22698">
    <property type="entry name" value="Semialdhyde_dhC_1"/>
    <property type="match status" value="1"/>
</dbReference>
<evidence type="ECO:0000256" key="1">
    <source>
        <dbReference type="ARBA" id="ARBA00004862"/>
    </source>
</evidence>
<gene>
    <name evidence="7" type="primary">argC</name>
    <name evidence="10" type="ORF">COA71_04725</name>
</gene>
<evidence type="ECO:0000259" key="9">
    <source>
        <dbReference type="SMART" id="SM00859"/>
    </source>
</evidence>
<dbReference type="SUPFAM" id="SSF51735">
    <property type="entry name" value="NAD(P)-binding Rossmann-fold domains"/>
    <property type="match status" value="1"/>
</dbReference>
<evidence type="ECO:0000256" key="8">
    <source>
        <dbReference type="PROSITE-ProRule" id="PRU10010"/>
    </source>
</evidence>
<keyword evidence="7" id="KW-0963">Cytoplasm</keyword>
<dbReference type="InterPro" id="IPR000534">
    <property type="entry name" value="Semialdehyde_DH_NAD-bd"/>
</dbReference>
<evidence type="ECO:0000313" key="11">
    <source>
        <dbReference type="Proteomes" id="UP000228987"/>
    </source>
</evidence>
<dbReference type="Gene3D" id="3.40.50.720">
    <property type="entry name" value="NAD(P)-binding Rossmann-like Domain"/>
    <property type="match status" value="1"/>
</dbReference>
<dbReference type="PANTHER" id="PTHR32338:SF10">
    <property type="entry name" value="N-ACETYL-GAMMA-GLUTAMYL-PHOSPHATE REDUCTASE, CHLOROPLASTIC-RELATED"/>
    <property type="match status" value="1"/>
</dbReference>
<comment type="pathway">
    <text evidence="1 7">Amino-acid biosynthesis; L-arginine biosynthesis; N(2)-acetyl-L-ornithine from L-glutamate: step 3/4.</text>
</comment>
<evidence type="ECO:0000256" key="2">
    <source>
        <dbReference type="ARBA" id="ARBA00022571"/>
    </source>
</evidence>
<sequence length="343" mass="37117">MITVGVVGATGYTGVELLRILVQHPEVTIQMVTSRSEAGTAVSAIFPNLREHLQLNFCNPDPDLLAECDLVFFATPHGAAMALVPELLAKGVKVIDLSADFRIKDAKLWSHWYGIEHTCPELLTEAVYGLPEMNRELIKTASLIANPGCYPTAVQLGFIPLLKNKLVDPGSLIADVKSGVSGAGRKAGMGTLLCEVSENFKAYAINGHRHQPEIVQGLNAQSDKPVNLTFMPHLVPMIRGIQASLYASLSTDGVDLQSLYEDFYRDEIFVDVLEAGTSPETRSVRGSNMCRLAIVQPEDSNKVVVLVVEDNLVKGAAGQAVQNMNIMYGFNESLGLDIVSVLP</sequence>
<dbReference type="Proteomes" id="UP000228987">
    <property type="component" value="Unassembled WGS sequence"/>
</dbReference>
<dbReference type="UniPathway" id="UPA00068">
    <property type="reaction ID" value="UER00108"/>
</dbReference>
<dbReference type="SUPFAM" id="SSF55347">
    <property type="entry name" value="Glyceraldehyde-3-phosphate dehydrogenase-like, C-terminal domain"/>
    <property type="match status" value="1"/>
</dbReference>
<keyword evidence="3 7" id="KW-0028">Amino-acid biosynthesis</keyword>
<dbReference type="GO" id="GO:0051287">
    <property type="term" value="F:NAD binding"/>
    <property type="evidence" value="ECO:0007669"/>
    <property type="project" value="InterPro"/>
</dbReference>
<keyword evidence="5 7" id="KW-0560">Oxidoreductase</keyword>
<organism evidence="10 11">
    <name type="scientific">SAR86 cluster bacterium</name>
    <dbReference type="NCBI Taxonomy" id="2030880"/>
    <lineage>
        <taxon>Bacteria</taxon>
        <taxon>Pseudomonadati</taxon>
        <taxon>Pseudomonadota</taxon>
        <taxon>Gammaproteobacteria</taxon>
        <taxon>SAR86 cluster</taxon>
    </lineage>
</organism>
<dbReference type="InterPro" id="IPR023013">
    <property type="entry name" value="AGPR_AS"/>
</dbReference>
<comment type="similarity">
    <text evidence="7">Belongs to the NAGSA dehydrogenase family. Type 1 subfamily.</text>
</comment>
<dbReference type="CDD" id="cd17895">
    <property type="entry name" value="AGPR_1_N"/>
    <property type="match status" value="1"/>
</dbReference>
<dbReference type="SMART" id="SM00859">
    <property type="entry name" value="Semialdhyde_dh"/>
    <property type="match status" value="1"/>
</dbReference>
<dbReference type="GO" id="GO:0003942">
    <property type="term" value="F:N-acetyl-gamma-glutamyl-phosphate reductase activity"/>
    <property type="evidence" value="ECO:0007669"/>
    <property type="project" value="UniProtKB-UniRule"/>
</dbReference>
<dbReference type="FunFam" id="3.30.360.10:FF:000014">
    <property type="entry name" value="N-acetyl-gamma-glutamyl-phosphate reductase"/>
    <property type="match status" value="1"/>
</dbReference>
<comment type="subcellular location">
    <subcellularLocation>
        <location evidence="7">Cytoplasm</location>
    </subcellularLocation>
</comment>
<dbReference type="EMBL" id="NVWI01000002">
    <property type="protein sequence ID" value="PCJ42809.1"/>
    <property type="molecule type" value="Genomic_DNA"/>
</dbReference>
<dbReference type="HAMAP" id="MF_00150">
    <property type="entry name" value="ArgC_type1"/>
    <property type="match status" value="1"/>
</dbReference>
<keyword evidence="4 7" id="KW-0521">NADP</keyword>
<dbReference type="AlphaFoldDB" id="A0A2A5CG16"/>
<dbReference type="NCBIfam" id="TIGR01850">
    <property type="entry name" value="argC"/>
    <property type="match status" value="1"/>
</dbReference>
<feature type="active site" evidence="7 8">
    <location>
        <position position="149"/>
    </location>
</feature>
<dbReference type="CDD" id="cd23934">
    <property type="entry name" value="AGPR_1_C"/>
    <property type="match status" value="1"/>
</dbReference>
<evidence type="ECO:0000256" key="3">
    <source>
        <dbReference type="ARBA" id="ARBA00022605"/>
    </source>
</evidence>
<evidence type="ECO:0000313" key="10">
    <source>
        <dbReference type="EMBL" id="PCJ42809.1"/>
    </source>
</evidence>
<evidence type="ECO:0000256" key="4">
    <source>
        <dbReference type="ARBA" id="ARBA00022857"/>
    </source>
</evidence>
<protein>
    <recommendedName>
        <fullName evidence="7">N-acetyl-gamma-glutamyl-phosphate reductase</fullName>
        <shortName evidence="7">AGPR</shortName>
        <ecNumber evidence="7">1.2.1.38</ecNumber>
    </recommendedName>
    <alternativeName>
        <fullName evidence="7">N-acetyl-glutamate semialdehyde dehydrogenase</fullName>
        <shortName evidence="7">NAGSA dehydrogenase</shortName>
    </alternativeName>
</protein>
<dbReference type="InterPro" id="IPR058924">
    <property type="entry name" value="AGPR_dimerisation_dom"/>
</dbReference>
<comment type="function">
    <text evidence="7">Catalyzes the NADPH-dependent reduction of N-acetyl-5-glutamyl phosphate to yield N-acetyl-L-glutamate 5-semialdehyde.</text>
</comment>
<dbReference type="GO" id="GO:0070401">
    <property type="term" value="F:NADP+ binding"/>
    <property type="evidence" value="ECO:0007669"/>
    <property type="project" value="InterPro"/>
</dbReference>
<dbReference type="InterPro" id="IPR050085">
    <property type="entry name" value="AGPR"/>
</dbReference>
<comment type="catalytic activity">
    <reaction evidence="6 7">
        <text>N-acetyl-L-glutamate 5-semialdehyde + phosphate + NADP(+) = N-acetyl-L-glutamyl 5-phosphate + NADPH + H(+)</text>
        <dbReference type="Rhea" id="RHEA:21588"/>
        <dbReference type="ChEBI" id="CHEBI:15378"/>
        <dbReference type="ChEBI" id="CHEBI:29123"/>
        <dbReference type="ChEBI" id="CHEBI:43474"/>
        <dbReference type="ChEBI" id="CHEBI:57783"/>
        <dbReference type="ChEBI" id="CHEBI:57936"/>
        <dbReference type="ChEBI" id="CHEBI:58349"/>
        <dbReference type="EC" id="1.2.1.38"/>
    </reaction>
</comment>
<evidence type="ECO:0000256" key="5">
    <source>
        <dbReference type="ARBA" id="ARBA00023002"/>
    </source>
</evidence>
<dbReference type="PANTHER" id="PTHR32338">
    <property type="entry name" value="N-ACETYL-GAMMA-GLUTAMYL-PHOSPHATE REDUCTASE, CHLOROPLASTIC-RELATED-RELATED"/>
    <property type="match status" value="1"/>
</dbReference>
<evidence type="ECO:0000256" key="7">
    <source>
        <dbReference type="HAMAP-Rule" id="MF_00150"/>
    </source>
</evidence>
<keyword evidence="2 7" id="KW-0055">Arginine biosynthesis</keyword>
<dbReference type="InterPro" id="IPR000706">
    <property type="entry name" value="AGPR_type-1"/>
</dbReference>
<name>A0A2A5CG16_9GAMM</name>
<reference evidence="11" key="1">
    <citation type="submission" date="2017-08" db="EMBL/GenBank/DDBJ databases">
        <title>A dynamic microbial community with high functional redundancy inhabits the cold, oxic subseafloor aquifer.</title>
        <authorList>
            <person name="Tully B.J."/>
            <person name="Wheat C.G."/>
            <person name="Glazer B.T."/>
            <person name="Huber J.A."/>
        </authorList>
    </citation>
    <scope>NUCLEOTIDE SEQUENCE [LARGE SCALE GENOMIC DNA]</scope>
</reference>
<dbReference type="Pfam" id="PF01118">
    <property type="entry name" value="Semialdhyde_dh"/>
    <property type="match status" value="1"/>
</dbReference>
<evidence type="ECO:0000256" key="6">
    <source>
        <dbReference type="ARBA" id="ARBA00050557"/>
    </source>
</evidence>
<comment type="caution">
    <text evidence="10">The sequence shown here is derived from an EMBL/GenBank/DDBJ whole genome shotgun (WGS) entry which is preliminary data.</text>
</comment>
<accession>A0A2A5CG16</accession>
<feature type="domain" description="Semialdehyde dehydrogenase NAD-binding" evidence="9">
    <location>
        <begin position="3"/>
        <end position="141"/>
    </location>
</feature>
<dbReference type="GO" id="GO:0006526">
    <property type="term" value="P:L-arginine biosynthetic process"/>
    <property type="evidence" value="ECO:0007669"/>
    <property type="project" value="UniProtKB-UniRule"/>
</dbReference>